<dbReference type="GO" id="GO:0003697">
    <property type="term" value="F:single-stranded DNA binding"/>
    <property type="evidence" value="ECO:0007669"/>
    <property type="project" value="TreeGrafter"/>
</dbReference>
<evidence type="ECO:0000313" key="2">
    <source>
        <dbReference type="EMBL" id="SCV02537.1"/>
    </source>
</evidence>
<dbReference type="SUPFAM" id="SSF54197">
    <property type="entry name" value="HIT-like"/>
    <property type="match status" value="1"/>
</dbReference>
<dbReference type="InterPro" id="IPR032566">
    <property type="entry name" value="Znf-C2HE"/>
</dbReference>
<dbReference type="OrthoDB" id="3512845at2759"/>
<dbReference type="GO" id="GO:0033699">
    <property type="term" value="F:DNA 5'-adenosine monophosphate hydrolase activity"/>
    <property type="evidence" value="ECO:0007669"/>
    <property type="project" value="TreeGrafter"/>
</dbReference>
<accession>A0A1G4KDL6</accession>
<organism evidence="2 3">
    <name type="scientific">Lachancea meyersii CBS 8951</name>
    <dbReference type="NCBI Taxonomy" id="1266667"/>
    <lineage>
        <taxon>Eukaryota</taxon>
        <taxon>Fungi</taxon>
        <taxon>Dikarya</taxon>
        <taxon>Ascomycota</taxon>
        <taxon>Saccharomycotina</taxon>
        <taxon>Saccharomycetes</taxon>
        <taxon>Saccharomycetales</taxon>
        <taxon>Saccharomycetaceae</taxon>
        <taxon>Lachancea</taxon>
    </lineage>
</organism>
<name>A0A1G4KDL6_9SACH</name>
<evidence type="ECO:0000313" key="3">
    <source>
        <dbReference type="Proteomes" id="UP000191144"/>
    </source>
</evidence>
<dbReference type="EMBL" id="LT598480">
    <property type="protein sequence ID" value="SCV02537.1"/>
    <property type="molecule type" value="Genomic_DNA"/>
</dbReference>
<dbReference type="GO" id="GO:0003725">
    <property type="term" value="F:double-stranded RNA binding"/>
    <property type="evidence" value="ECO:0007669"/>
    <property type="project" value="TreeGrafter"/>
</dbReference>
<dbReference type="Gene3D" id="3.30.428.10">
    <property type="entry name" value="HIT-like"/>
    <property type="match status" value="1"/>
</dbReference>
<protein>
    <submittedName>
        <fullName evidence="2">LAME_0H02520g1_1</fullName>
    </submittedName>
</protein>
<reference evidence="3" key="1">
    <citation type="submission" date="2016-03" db="EMBL/GenBank/DDBJ databases">
        <authorList>
            <person name="Devillers Hugo."/>
        </authorList>
    </citation>
    <scope>NUCLEOTIDE SEQUENCE [LARGE SCALE GENOMIC DNA]</scope>
</reference>
<dbReference type="GO" id="GO:1990165">
    <property type="term" value="F:single-strand break-containing DNA binding"/>
    <property type="evidence" value="ECO:0007669"/>
    <property type="project" value="TreeGrafter"/>
</dbReference>
<gene>
    <name evidence="2" type="ORF">LAME_0H02520G</name>
</gene>
<dbReference type="PANTHER" id="PTHR12486:SF4">
    <property type="entry name" value="APRATAXIN"/>
    <property type="match status" value="1"/>
</dbReference>
<dbReference type="Pfam" id="PF16278">
    <property type="entry name" value="zf-C2HE"/>
    <property type="match status" value="1"/>
</dbReference>
<dbReference type="Proteomes" id="UP000191144">
    <property type="component" value="Chromosome H"/>
</dbReference>
<dbReference type="AlphaFoldDB" id="A0A1G4KDL6"/>
<evidence type="ECO:0000259" key="1">
    <source>
        <dbReference type="Pfam" id="PF16278"/>
    </source>
</evidence>
<dbReference type="GO" id="GO:0000012">
    <property type="term" value="P:single strand break repair"/>
    <property type="evidence" value="ECO:0007669"/>
    <property type="project" value="TreeGrafter"/>
</dbReference>
<dbReference type="InterPro" id="IPR036265">
    <property type="entry name" value="HIT-like_sf"/>
</dbReference>
<dbReference type="Pfam" id="PF11969">
    <property type="entry name" value="DcpS_C"/>
    <property type="match status" value="1"/>
</dbReference>
<dbReference type="GO" id="GO:0005634">
    <property type="term" value="C:nucleus"/>
    <property type="evidence" value="ECO:0007669"/>
    <property type="project" value="TreeGrafter"/>
</dbReference>
<proteinExistence type="predicted"/>
<dbReference type="GO" id="GO:0030983">
    <property type="term" value="F:mismatched DNA binding"/>
    <property type="evidence" value="ECO:0007669"/>
    <property type="project" value="TreeGrafter"/>
</dbReference>
<sequence length="214" mass="25576">MSFRDALKGYLINPEKYSEDIIFHDKDVVIVKDRFPKSLCHLLVLPRDLQLSKSKPWALNAEVKAKLEPYIEMALNYVFKTFTKEYELKEEVKVMPFYTKAQFHNRDYFIENFTQVGIHIVPSMNNLHVHVMTKDFHSERLKNKKHYNSFTTEFFVLWDRLPLQNVDSKHMEDTVIKKSDLKCCFCKANFKNRFSELKLHLDHEFGKRFVECSI</sequence>
<feature type="domain" description="Aprataxin C2HE/C2H2/C2HC zinc finger" evidence="1">
    <location>
        <begin position="151"/>
        <end position="206"/>
    </location>
</feature>
<keyword evidence="3" id="KW-1185">Reference proteome</keyword>
<dbReference type="PANTHER" id="PTHR12486">
    <property type="entry name" value="APRATAXIN-RELATED"/>
    <property type="match status" value="1"/>
</dbReference>